<dbReference type="PANTHER" id="PTHR24276:SF96">
    <property type="entry name" value="PEPTIDASE S1 DOMAIN-CONTAINING PROTEIN"/>
    <property type="match status" value="1"/>
</dbReference>
<keyword evidence="2 6" id="KW-0732">Signal</keyword>
<dbReference type="GO" id="GO:0004252">
    <property type="term" value="F:serine-type endopeptidase activity"/>
    <property type="evidence" value="ECO:0007669"/>
    <property type="project" value="InterPro"/>
</dbReference>
<dbReference type="InParanoid" id="A0A0Q9X8F1"/>
<dbReference type="SMR" id="A0A0Q9X8F1"/>
<feature type="chain" id="PRO_5006387631" description="Peptidase S1 domain-containing protein" evidence="6">
    <location>
        <begin position="26"/>
        <end position="282"/>
    </location>
</feature>
<sequence length="282" mass="31760">MAALAILTKLISLVCVFLLINGAEATPIKKLSIDNVPYLGTLRDALKESTRASSGFLCVATIIHNRVLVTPAVCIYGQRRQDLVVVVGNTFIRGVSPTMKVLAIETWRWHARYRFGEMAYNIGLVFTARDITPKHGVIAYAAINRSKLIPHTECLFLGWSRTSVNSKLMMNPPIAFFAWNTFNIDCYKITSTAGVMCSYVPHMKEFKNKTEDLGNPIICNGKLSGVFLERRGEISTYIDIYSFRKWINGAIYIHFHSATSPLRSICCRWLFVLAISIFFIFS</sequence>
<organism evidence="8 9">
    <name type="scientific">Drosophila mojavensis</name>
    <name type="common">Fruit fly</name>
    <dbReference type="NCBI Taxonomy" id="7230"/>
    <lineage>
        <taxon>Eukaryota</taxon>
        <taxon>Metazoa</taxon>
        <taxon>Ecdysozoa</taxon>
        <taxon>Arthropoda</taxon>
        <taxon>Hexapoda</taxon>
        <taxon>Insecta</taxon>
        <taxon>Pterygota</taxon>
        <taxon>Neoptera</taxon>
        <taxon>Endopterygota</taxon>
        <taxon>Diptera</taxon>
        <taxon>Brachycera</taxon>
        <taxon>Muscomorpha</taxon>
        <taxon>Ephydroidea</taxon>
        <taxon>Drosophilidae</taxon>
        <taxon>Drosophila</taxon>
    </lineage>
</organism>
<dbReference type="InterPro" id="IPR050430">
    <property type="entry name" value="Peptidase_S1"/>
</dbReference>
<gene>
    <name evidence="8" type="primary">Dmoj\GI26866</name>
    <name evidence="8" type="ORF">Dmoj_GI26866</name>
</gene>
<evidence type="ECO:0000313" key="9">
    <source>
        <dbReference type="Proteomes" id="UP000009192"/>
    </source>
</evidence>
<dbReference type="PANTHER" id="PTHR24276">
    <property type="entry name" value="POLYSERASE-RELATED"/>
    <property type="match status" value="1"/>
</dbReference>
<dbReference type="Gene3D" id="2.40.10.10">
    <property type="entry name" value="Trypsin-like serine proteases"/>
    <property type="match status" value="1"/>
</dbReference>
<protein>
    <recommendedName>
        <fullName evidence="7">Peptidase S1 domain-containing protein</fullName>
    </recommendedName>
</protein>
<dbReference type="InterPro" id="IPR043504">
    <property type="entry name" value="Peptidase_S1_PA_chymotrypsin"/>
</dbReference>
<evidence type="ECO:0000256" key="2">
    <source>
        <dbReference type="ARBA" id="ARBA00022729"/>
    </source>
</evidence>
<keyword evidence="5" id="KW-1015">Disulfide bond</keyword>
<name>A0A0Q9X8F1_DROMO</name>
<keyword evidence="4" id="KW-0720">Serine protease</keyword>
<keyword evidence="9" id="KW-1185">Reference proteome</keyword>
<evidence type="ECO:0000256" key="6">
    <source>
        <dbReference type="SAM" id="SignalP"/>
    </source>
</evidence>
<evidence type="ECO:0000256" key="3">
    <source>
        <dbReference type="ARBA" id="ARBA00022801"/>
    </source>
</evidence>
<dbReference type="Proteomes" id="UP000009192">
    <property type="component" value="Unassembled WGS sequence"/>
</dbReference>
<keyword evidence="3" id="KW-0378">Hydrolase</keyword>
<feature type="signal peptide" evidence="6">
    <location>
        <begin position="1"/>
        <end position="25"/>
    </location>
</feature>
<dbReference type="KEGG" id="dmo:Dmoj_GI26866"/>
<dbReference type="InterPro" id="IPR001254">
    <property type="entry name" value="Trypsin_dom"/>
</dbReference>
<dbReference type="OrthoDB" id="7444286at2759"/>
<evidence type="ECO:0000256" key="1">
    <source>
        <dbReference type="ARBA" id="ARBA00022670"/>
    </source>
</evidence>
<dbReference type="GO" id="GO:0006508">
    <property type="term" value="P:proteolysis"/>
    <property type="evidence" value="ECO:0007669"/>
    <property type="project" value="UniProtKB-KW"/>
</dbReference>
<evidence type="ECO:0000256" key="5">
    <source>
        <dbReference type="ARBA" id="ARBA00023157"/>
    </source>
</evidence>
<dbReference type="SMART" id="SM00020">
    <property type="entry name" value="Tryp_SPc"/>
    <property type="match status" value="1"/>
</dbReference>
<feature type="domain" description="Peptidase S1" evidence="7">
    <location>
        <begin position="19"/>
        <end position="252"/>
    </location>
</feature>
<dbReference type="AlphaFoldDB" id="A0A0Q9X8F1"/>
<dbReference type="EMBL" id="CH933807">
    <property type="protein sequence ID" value="KRG03609.1"/>
    <property type="molecule type" value="Genomic_DNA"/>
</dbReference>
<dbReference type="PROSITE" id="PS50240">
    <property type="entry name" value="TRYPSIN_DOM"/>
    <property type="match status" value="1"/>
</dbReference>
<keyword evidence="1" id="KW-0645">Protease</keyword>
<dbReference type="InterPro" id="IPR009003">
    <property type="entry name" value="Peptidase_S1_PA"/>
</dbReference>
<proteinExistence type="predicted"/>
<reference evidence="8 9" key="1">
    <citation type="journal article" date="2007" name="Nature">
        <title>Evolution of genes and genomes on the Drosophila phylogeny.</title>
        <authorList>
            <consortium name="Drosophila 12 Genomes Consortium"/>
            <person name="Clark A.G."/>
            <person name="Eisen M.B."/>
            <person name="Smith D.R."/>
            <person name="Bergman C.M."/>
            <person name="Oliver B."/>
            <person name="Markow T.A."/>
            <person name="Kaufman T.C."/>
            <person name="Kellis M."/>
            <person name="Gelbart W."/>
            <person name="Iyer V.N."/>
            <person name="Pollard D.A."/>
            <person name="Sackton T.B."/>
            <person name="Larracuente A.M."/>
            <person name="Singh N.D."/>
            <person name="Abad J.P."/>
            <person name="Abt D.N."/>
            <person name="Adryan B."/>
            <person name="Aguade M."/>
            <person name="Akashi H."/>
            <person name="Anderson W.W."/>
            <person name="Aquadro C.F."/>
            <person name="Ardell D.H."/>
            <person name="Arguello R."/>
            <person name="Artieri C.G."/>
            <person name="Barbash D.A."/>
            <person name="Barker D."/>
            <person name="Barsanti P."/>
            <person name="Batterham P."/>
            <person name="Batzoglou S."/>
            <person name="Begun D."/>
            <person name="Bhutkar A."/>
            <person name="Blanco E."/>
            <person name="Bosak S.A."/>
            <person name="Bradley R.K."/>
            <person name="Brand A.D."/>
            <person name="Brent M.R."/>
            <person name="Brooks A.N."/>
            <person name="Brown R.H."/>
            <person name="Butlin R.K."/>
            <person name="Caggese C."/>
            <person name="Calvi B.R."/>
            <person name="Bernardo de Carvalho A."/>
            <person name="Caspi A."/>
            <person name="Castrezana S."/>
            <person name="Celniker S.E."/>
            <person name="Chang J.L."/>
            <person name="Chapple C."/>
            <person name="Chatterji S."/>
            <person name="Chinwalla A."/>
            <person name="Civetta A."/>
            <person name="Clifton S.W."/>
            <person name="Comeron J.M."/>
            <person name="Costello J.C."/>
            <person name="Coyne J.A."/>
            <person name="Daub J."/>
            <person name="David R.G."/>
            <person name="Delcher A.L."/>
            <person name="Delehaunty K."/>
            <person name="Do C.B."/>
            <person name="Ebling H."/>
            <person name="Edwards K."/>
            <person name="Eickbush T."/>
            <person name="Evans J.D."/>
            <person name="Filipski A."/>
            <person name="Findeiss S."/>
            <person name="Freyhult E."/>
            <person name="Fulton L."/>
            <person name="Fulton R."/>
            <person name="Garcia A.C."/>
            <person name="Gardiner A."/>
            <person name="Garfield D.A."/>
            <person name="Garvin B.E."/>
            <person name="Gibson G."/>
            <person name="Gilbert D."/>
            <person name="Gnerre S."/>
            <person name="Godfrey J."/>
            <person name="Good R."/>
            <person name="Gotea V."/>
            <person name="Gravely B."/>
            <person name="Greenberg A.J."/>
            <person name="Griffiths-Jones S."/>
            <person name="Gross S."/>
            <person name="Guigo R."/>
            <person name="Gustafson E.A."/>
            <person name="Haerty W."/>
            <person name="Hahn M.W."/>
            <person name="Halligan D.L."/>
            <person name="Halpern A.L."/>
            <person name="Halter G.M."/>
            <person name="Han M.V."/>
            <person name="Heger A."/>
            <person name="Hillier L."/>
            <person name="Hinrichs A.S."/>
            <person name="Holmes I."/>
            <person name="Hoskins R.A."/>
            <person name="Hubisz M.J."/>
            <person name="Hultmark D."/>
            <person name="Huntley M.A."/>
            <person name="Jaffe D.B."/>
            <person name="Jagadeeshan S."/>
            <person name="Jeck W.R."/>
            <person name="Johnson J."/>
            <person name="Jones C.D."/>
            <person name="Jordan W.C."/>
            <person name="Karpen G.H."/>
            <person name="Kataoka E."/>
            <person name="Keightley P.D."/>
            <person name="Kheradpour P."/>
            <person name="Kirkness E.F."/>
            <person name="Koerich L.B."/>
            <person name="Kristiansen K."/>
            <person name="Kudrna D."/>
            <person name="Kulathinal R.J."/>
            <person name="Kumar S."/>
            <person name="Kwok R."/>
            <person name="Lander E."/>
            <person name="Langley C.H."/>
            <person name="Lapoint R."/>
            <person name="Lazzaro B.P."/>
            <person name="Lee S.J."/>
            <person name="Levesque L."/>
            <person name="Li R."/>
            <person name="Lin C.F."/>
            <person name="Lin M.F."/>
            <person name="Lindblad-Toh K."/>
            <person name="Llopart A."/>
            <person name="Long M."/>
            <person name="Low L."/>
            <person name="Lozovsky E."/>
            <person name="Lu J."/>
            <person name="Luo M."/>
            <person name="Machado C.A."/>
            <person name="Makalowski W."/>
            <person name="Marzo M."/>
            <person name="Matsuda M."/>
            <person name="Matzkin L."/>
            <person name="McAllister B."/>
            <person name="McBride C.S."/>
            <person name="McKernan B."/>
            <person name="McKernan K."/>
            <person name="Mendez-Lago M."/>
            <person name="Minx P."/>
            <person name="Mollenhauer M.U."/>
            <person name="Montooth K."/>
            <person name="Mount S.M."/>
            <person name="Mu X."/>
            <person name="Myers E."/>
            <person name="Negre B."/>
            <person name="Newfeld S."/>
            <person name="Nielsen R."/>
            <person name="Noor M.A."/>
            <person name="O'Grady P."/>
            <person name="Pachter L."/>
            <person name="Papaceit M."/>
            <person name="Parisi M.J."/>
            <person name="Parisi M."/>
            <person name="Parts L."/>
            <person name="Pedersen J.S."/>
            <person name="Pesole G."/>
            <person name="Phillippy A.M."/>
            <person name="Ponting C.P."/>
            <person name="Pop M."/>
            <person name="Porcelli D."/>
            <person name="Powell J.R."/>
            <person name="Prohaska S."/>
            <person name="Pruitt K."/>
            <person name="Puig M."/>
            <person name="Quesneville H."/>
            <person name="Ram K.R."/>
            <person name="Rand D."/>
            <person name="Rasmussen M.D."/>
            <person name="Reed L.K."/>
            <person name="Reenan R."/>
            <person name="Reily A."/>
            <person name="Remington K.A."/>
            <person name="Rieger T.T."/>
            <person name="Ritchie M.G."/>
            <person name="Robin C."/>
            <person name="Rogers Y.H."/>
            <person name="Rohde C."/>
            <person name="Rozas J."/>
            <person name="Rubenfield M.J."/>
            <person name="Ruiz A."/>
            <person name="Russo S."/>
            <person name="Salzberg S.L."/>
            <person name="Sanchez-Gracia A."/>
            <person name="Saranga D.J."/>
            <person name="Sato H."/>
            <person name="Schaeffer S.W."/>
            <person name="Schatz M.C."/>
            <person name="Schlenke T."/>
            <person name="Schwartz R."/>
            <person name="Segarra C."/>
            <person name="Singh R.S."/>
            <person name="Sirot L."/>
            <person name="Sirota M."/>
            <person name="Sisneros N.B."/>
            <person name="Smith C.D."/>
            <person name="Smith T.F."/>
            <person name="Spieth J."/>
            <person name="Stage D.E."/>
            <person name="Stark A."/>
            <person name="Stephan W."/>
            <person name="Strausberg R.L."/>
            <person name="Strempel S."/>
            <person name="Sturgill D."/>
            <person name="Sutton G."/>
            <person name="Sutton G.G."/>
            <person name="Tao W."/>
            <person name="Teichmann S."/>
            <person name="Tobari Y.N."/>
            <person name="Tomimura Y."/>
            <person name="Tsolas J.M."/>
            <person name="Valente V.L."/>
            <person name="Venter E."/>
            <person name="Venter J.C."/>
            <person name="Vicario S."/>
            <person name="Vieira F.G."/>
            <person name="Vilella A.J."/>
            <person name="Villasante A."/>
            <person name="Walenz B."/>
            <person name="Wang J."/>
            <person name="Wasserman M."/>
            <person name="Watts T."/>
            <person name="Wilson D."/>
            <person name="Wilson R.K."/>
            <person name="Wing R.A."/>
            <person name="Wolfner M.F."/>
            <person name="Wong A."/>
            <person name="Wong G.K."/>
            <person name="Wu C.I."/>
            <person name="Wu G."/>
            <person name="Yamamoto D."/>
            <person name="Yang H.P."/>
            <person name="Yang S.P."/>
            <person name="Yorke J.A."/>
            <person name="Yoshida K."/>
            <person name="Zdobnov E."/>
            <person name="Zhang P."/>
            <person name="Zhang Y."/>
            <person name="Zimin A.V."/>
            <person name="Baldwin J."/>
            <person name="Abdouelleil A."/>
            <person name="Abdulkadir J."/>
            <person name="Abebe A."/>
            <person name="Abera B."/>
            <person name="Abreu J."/>
            <person name="Acer S.C."/>
            <person name="Aftuck L."/>
            <person name="Alexander A."/>
            <person name="An P."/>
            <person name="Anderson E."/>
            <person name="Anderson S."/>
            <person name="Arachi H."/>
            <person name="Azer M."/>
            <person name="Bachantsang P."/>
            <person name="Barry A."/>
            <person name="Bayul T."/>
            <person name="Berlin A."/>
            <person name="Bessette D."/>
            <person name="Bloom T."/>
            <person name="Blye J."/>
            <person name="Boguslavskiy L."/>
            <person name="Bonnet C."/>
            <person name="Boukhgalter B."/>
            <person name="Bourzgui I."/>
            <person name="Brown A."/>
            <person name="Cahill P."/>
            <person name="Channer S."/>
            <person name="Cheshatsang Y."/>
            <person name="Chuda L."/>
            <person name="Citroen M."/>
            <person name="Collymore A."/>
            <person name="Cooke P."/>
            <person name="Costello M."/>
            <person name="D'Aco K."/>
            <person name="Daza R."/>
            <person name="De Haan G."/>
            <person name="DeGray S."/>
            <person name="DeMaso C."/>
            <person name="Dhargay N."/>
            <person name="Dooley K."/>
            <person name="Dooley E."/>
            <person name="Doricent M."/>
            <person name="Dorje P."/>
            <person name="Dorjee K."/>
            <person name="Dupes A."/>
            <person name="Elong R."/>
            <person name="Falk J."/>
            <person name="Farina A."/>
            <person name="Faro S."/>
            <person name="Ferguson D."/>
            <person name="Fisher S."/>
            <person name="Foley C.D."/>
            <person name="Franke A."/>
            <person name="Friedrich D."/>
            <person name="Gadbois L."/>
            <person name="Gearin G."/>
            <person name="Gearin C.R."/>
            <person name="Giannoukos G."/>
            <person name="Goode T."/>
            <person name="Graham J."/>
            <person name="Grandbois E."/>
            <person name="Grewal S."/>
            <person name="Gyaltsen K."/>
            <person name="Hafez N."/>
            <person name="Hagos B."/>
            <person name="Hall J."/>
            <person name="Henson C."/>
            <person name="Hollinger A."/>
            <person name="Honan T."/>
            <person name="Huard M.D."/>
            <person name="Hughes L."/>
            <person name="Hurhula B."/>
            <person name="Husby M.E."/>
            <person name="Kamat A."/>
            <person name="Kanga B."/>
            <person name="Kashin S."/>
            <person name="Khazanovich D."/>
            <person name="Kisner P."/>
            <person name="Lance K."/>
            <person name="Lara M."/>
            <person name="Lee W."/>
            <person name="Lennon N."/>
            <person name="Letendre F."/>
            <person name="LeVine R."/>
            <person name="Lipovsky A."/>
            <person name="Liu X."/>
            <person name="Liu J."/>
            <person name="Liu S."/>
            <person name="Lokyitsang T."/>
            <person name="Lokyitsang Y."/>
            <person name="Lubonja R."/>
            <person name="Lui A."/>
            <person name="MacDonald P."/>
            <person name="Magnisalis V."/>
            <person name="Maru K."/>
            <person name="Matthews C."/>
            <person name="McCusker W."/>
            <person name="McDonough S."/>
            <person name="Mehta T."/>
            <person name="Meldrim J."/>
            <person name="Meneus L."/>
            <person name="Mihai O."/>
            <person name="Mihalev A."/>
            <person name="Mihova T."/>
            <person name="Mittelman R."/>
            <person name="Mlenga V."/>
            <person name="Montmayeur A."/>
            <person name="Mulrain L."/>
            <person name="Navidi A."/>
            <person name="Naylor J."/>
            <person name="Negash T."/>
            <person name="Nguyen T."/>
            <person name="Nguyen N."/>
            <person name="Nicol R."/>
            <person name="Norbu C."/>
            <person name="Norbu N."/>
            <person name="Novod N."/>
            <person name="O'Neill B."/>
            <person name="Osman S."/>
            <person name="Markiewicz E."/>
            <person name="Oyono O.L."/>
            <person name="Patti C."/>
            <person name="Phunkhang P."/>
            <person name="Pierre F."/>
            <person name="Priest M."/>
            <person name="Raghuraman S."/>
            <person name="Rege F."/>
            <person name="Reyes R."/>
            <person name="Rise C."/>
            <person name="Rogov P."/>
            <person name="Ross K."/>
            <person name="Ryan E."/>
            <person name="Settipalli S."/>
            <person name="Shea T."/>
            <person name="Sherpa N."/>
            <person name="Shi L."/>
            <person name="Shih D."/>
            <person name="Sparrow T."/>
            <person name="Spaulding J."/>
            <person name="Stalker J."/>
            <person name="Stange-Thomann N."/>
            <person name="Stavropoulos S."/>
            <person name="Stone C."/>
            <person name="Strader C."/>
            <person name="Tesfaye S."/>
            <person name="Thomson T."/>
            <person name="Thoulutsang Y."/>
            <person name="Thoulutsang D."/>
            <person name="Topham K."/>
            <person name="Topping I."/>
            <person name="Tsamla T."/>
            <person name="Vassiliev H."/>
            <person name="Vo A."/>
            <person name="Wangchuk T."/>
            <person name="Wangdi T."/>
            <person name="Weiand M."/>
            <person name="Wilkinson J."/>
            <person name="Wilson A."/>
            <person name="Yadav S."/>
            <person name="Young G."/>
            <person name="Yu Q."/>
            <person name="Zembek L."/>
            <person name="Zhong D."/>
            <person name="Zimmer A."/>
            <person name="Zwirko Z."/>
            <person name="Jaffe D.B."/>
            <person name="Alvarez P."/>
            <person name="Brockman W."/>
            <person name="Butler J."/>
            <person name="Chin C."/>
            <person name="Gnerre S."/>
            <person name="Grabherr M."/>
            <person name="Kleber M."/>
            <person name="Mauceli E."/>
            <person name="MacCallum I."/>
        </authorList>
    </citation>
    <scope>NUCLEOTIDE SEQUENCE [LARGE SCALE GENOMIC DNA]</scope>
    <source>
        <strain evidence="9">Tucson 15081-1352.22</strain>
    </source>
</reference>
<dbReference type="SUPFAM" id="SSF50494">
    <property type="entry name" value="Trypsin-like serine proteases"/>
    <property type="match status" value="1"/>
</dbReference>
<evidence type="ECO:0000259" key="7">
    <source>
        <dbReference type="PROSITE" id="PS50240"/>
    </source>
</evidence>
<accession>A0A0Q9X8F1</accession>
<evidence type="ECO:0000256" key="4">
    <source>
        <dbReference type="ARBA" id="ARBA00022825"/>
    </source>
</evidence>
<dbReference type="Pfam" id="PF00089">
    <property type="entry name" value="Trypsin"/>
    <property type="match status" value="1"/>
</dbReference>
<evidence type="ECO:0000313" key="8">
    <source>
        <dbReference type="EMBL" id="KRG03609.1"/>
    </source>
</evidence>